<dbReference type="InterPro" id="IPR012338">
    <property type="entry name" value="Beta-lactam/transpept-like"/>
</dbReference>
<feature type="domain" description="Beta-lactamase-related" evidence="1">
    <location>
        <begin position="474"/>
        <end position="654"/>
    </location>
</feature>
<reference evidence="3 4" key="1">
    <citation type="submission" date="2016-10" db="EMBL/GenBank/DDBJ databases">
        <title>Reductive evolution of mitochondrial metabolism and differential evolution of invasion-related proteins in Cryptosporidium.</title>
        <authorList>
            <person name="Liu S."/>
            <person name="Roellig D.M."/>
            <person name="Guo Y."/>
            <person name="Li N."/>
            <person name="Frace M.A."/>
            <person name="Tang K."/>
            <person name="Zhang L."/>
            <person name="Feng Y."/>
            <person name="Xiao L."/>
        </authorList>
    </citation>
    <scope>NUCLEOTIDE SEQUENCE [LARGE SCALE GENOMIC DNA]</scope>
    <source>
        <strain evidence="3">39726</strain>
    </source>
</reference>
<dbReference type="PANTHER" id="PTHR43173">
    <property type="entry name" value="ABC1 FAMILY PROTEIN"/>
    <property type="match status" value="1"/>
</dbReference>
<dbReference type="EMBL" id="LRBP01000001">
    <property type="protein sequence ID" value="OII75406.1"/>
    <property type="molecule type" value="Genomic_DNA"/>
</dbReference>
<dbReference type="OrthoDB" id="427480at2759"/>
<dbReference type="Gene3D" id="3.40.710.10">
    <property type="entry name" value="DD-peptidase/beta-lactamase superfamily"/>
    <property type="match status" value="1"/>
</dbReference>
<dbReference type="InterPro" id="IPR051130">
    <property type="entry name" value="Mito_struct-func_regulator"/>
</dbReference>
<evidence type="ECO:0000259" key="1">
    <source>
        <dbReference type="Pfam" id="PF00144"/>
    </source>
</evidence>
<evidence type="ECO:0000313" key="3">
    <source>
        <dbReference type="EMBL" id="OII75406.1"/>
    </source>
</evidence>
<dbReference type="VEuPathDB" id="CryptoDB:cubi_01927"/>
<protein>
    <submittedName>
        <fullName evidence="3">Esterase of beta-lactamase</fullName>
    </submittedName>
</protein>
<dbReference type="InterPro" id="IPR011009">
    <property type="entry name" value="Kinase-like_dom_sf"/>
</dbReference>
<evidence type="ECO:0000313" key="4">
    <source>
        <dbReference type="Proteomes" id="UP000186176"/>
    </source>
</evidence>
<organism evidence="3 4">
    <name type="scientific">Cryptosporidium ubiquitum</name>
    <dbReference type="NCBI Taxonomy" id="857276"/>
    <lineage>
        <taxon>Eukaryota</taxon>
        <taxon>Sar</taxon>
        <taxon>Alveolata</taxon>
        <taxon>Apicomplexa</taxon>
        <taxon>Conoidasida</taxon>
        <taxon>Coccidia</taxon>
        <taxon>Eucoccidiorida</taxon>
        <taxon>Eimeriorina</taxon>
        <taxon>Cryptosporidiidae</taxon>
        <taxon>Cryptosporidium</taxon>
    </lineage>
</organism>
<dbReference type="AlphaFoldDB" id="A0A1J4MMI6"/>
<keyword evidence="4" id="KW-1185">Reference proteome</keyword>
<dbReference type="GeneID" id="39978718"/>
<dbReference type="Pfam" id="PF00144">
    <property type="entry name" value="Beta-lactamase"/>
    <property type="match status" value="1"/>
</dbReference>
<dbReference type="SUPFAM" id="SSF56601">
    <property type="entry name" value="beta-lactamase/transpeptidase-like"/>
    <property type="match status" value="1"/>
</dbReference>
<dbReference type="RefSeq" id="XP_028876413.1">
    <property type="nucleotide sequence ID" value="XM_029018939.1"/>
</dbReference>
<feature type="domain" description="ABC1 atypical kinase-like" evidence="2">
    <location>
        <begin position="89"/>
        <end position="331"/>
    </location>
</feature>
<proteinExistence type="predicted"/>
<dbReference type="Proteomes" id="UP000186176">
    <property type="component" value="Unassembled WGS sequence"/>
</dbReference>
<dbReference type="SUPFAM" id="SSF56112">
    <property type="entry name" value="Protein kinase-like (PK-like)"/>
    <property type="match status" value="1"/>
</dbReference>
<dbReference type="Pfam" id="PF03109">
    <property type="entry name" value="ABC1"/>
    <property type="match status" value="1"/>
</dbReference>
<name>A0A1J4MMI6_9CRYT</name>
<dbReference type="InterPro" id="IPR001466">
    <property type="entry name" value="Beta-lactam-related"/>
</dbReference>
<gene>
    <name evidence="3" type="ORF">cubi_01927</name>
</gene>
<dbReference type="InterPro" id="IPR004147">
    <property type="entry name" value="ABC1_dom"/>
</dbReference>
<sequence length="981" mass="115244">MNELDSWNRKWRTLWCWTHIYVHYKRAQIHTRNLPEEIRYAYWNNKHYQFAELIWRNISELREWWIKVGQFLSTRGDLFPKEYVTYLGKLQDMMPWMEWNVTEGILRKELDPDLDEIFKEIQRKPIAAASIAQVHRAILNGGENVVIKIQYPDIQETLNQDMKNLEQLTWAFGLAEKDFDFISILNEWQNSATKELDFKNELKNQERAYKMFKDSEIEIMIPKVYSKYSNEKILTMEYIQGFKIIDKMLLKKFQVNKKELLETLCDSFAYQIHIEGFFHGDPQPSNIFVVYDQFKKKYIPALLDWGVVQIFDKKKQIAFSKMVYSLSTLNLMGFIESFEEMGFQFKKDQQNFKDPEIYMDALRIVFKETDMDPIEQVSLRESGYAAYKTVTEFSYMKSKKIEELNSVEEWPKDLIFFVRIISLIHGICLELNESIPLLKILSRRAQQFLYEKSFNLELSNPLTKGFTNKYERRLNDYIEKIMKENDILGLQVSVIKNGKNLAIISKGNKGELNGNKIDENTLFNGFFINLGILVIAILICVERGYISLDDPICHYWDGFIRYGKRNITLRHVLNHRSGVISFFPEDFSLNELLNYENMMRIIEDSAPQIPINHITRYNPYFLGWVLSELITLITNQPTTKFIEENIINPLGLQDGIKIYIPECNLSEEINISMSEEANEKSVNNNSNTNSMFLFPLFSPRSSTSSLKDKLENGTGGQIMNEIKEIIIQKLTPERMKKREKESIQKQEETDECIYEEQDWIWFSDRYAMISRRMNFPSISFKNVLKKFHSSTFYSRRDQSSKLSTLECFYLKPYILDPLIYNSKNLINKWIPPTNGKYTSLSLAKLYAHLSKGDIITNEFLKEITKGQSIMYDHSIEGLILTYGGPRKWSLGFQILECSKINNNVQQEQMIDYENKSFNSCLKGIGHSDTGGNLSFCFPEIDLSIAILTNDYVKGSYISQLILRQILKNFGLYLDNYVPLLF</sequence>
<comment type="caution">
    <text evidence="3">The sequence shown here is derived from an EMBL/GenBank/DDBJ whole genome shotgun (WGS) entry which is preliminary data.</text>
</comment>
<accession>A0A1J4MMI6</accession>
<dbReference type="CDD" id="cd05121">
    <property type="entry name" value="ABC1_ADCK3-like"/>
    <property type="match status" value="1"/>
</dbReference>
<dbReference type="PANTHER" id="PTHR43173:SF3">
    <property type="entry name" value="ABC1 FAMILY PROTEIN"/>
    <property type="match status" value="1"/>
</dbReference>
<evidence type="ECO:0000259" key="2">
    <source>
        <dbReference type="Pfam" id="PF03109"/>
    </source>
</evidence>